<evidence type="ECO:0000259" key="3">
    <source>
        <dbReference type="PROSITE" id="PS51186"/>
    </source>
</evidence>
<dbReference type="Pfam" id="PF13508">
    <property type="entry name" value="Acetyltransf_7"/>
    <property type="match status" value="1"/>
</dbReference>
<dbReference type="InterPro" id="IPR016181">
    <property type="entry name" value="Acyl_CoA_acyltransferase"/>
</dbReference>
<dbReference type="NCBIfam" id="NF007807">
    <property type="entry name" value="PRK10514.1"/>
    <property type="match status" value="1"/>
</dbReference>
<accession>A0ABS9WBF9</accession>
<evidence type="ECO:0000256" key="2">
    <source>
        <dbReference type="ARBA" id="ARBA00023315"/>
    </source>
</evidence>
<name>A0ABS9WBF9_9PROT</name>
<dbReference type="CDD" id="cd04301">
    <property type="entry name" value="NAT_SF"/>
    <property type="match status" value="1"/>
</dbReference>
<dbReference type="PANTHER" id="PTHR43800:SF1">
    <property type="entry name" value="PEPTIDYL-LYSINE N-ACETYLTRANSFERASE YJAB"/>
    <property type="match status" value="1"/>
</dbReference>
<reference evidence="4 5" key="1">
    <citation type="submission" date="2022-03" db="EMBL/GenBank/DDBJ databases">
        <title>Complete genome analysis of Roseomonas KG 17.1 : a prolific producer of plant growth promoters.</title>
        <authorList>
            <person name="Saadouli I."/>
            <person name="Najjari A."/>
            <person name="Mosbah A."/>
            <person name="Ouzari H.I."/>
        </authorList>
    </citation>
    <scope>NUCLEOTIDE SEQUENCE [LARGE SCALE GENOMIC DNA]</scope>
    <source>
        <strain evidence="4 5">KG17-1</strain>
    </source>
</reference>
<dbReference type="Proteomes" id="UP001201985">
    <property type="component" value="Unassembled WGS sequence"/>
</dbReference>
<dbReference type="PANTHER" id="PTHR43800">
    <property type="entry name" value="PEPTIDYL-LYSINE N-ACETYLTRANSFERASE YJAB"/>
    <property type="match status" value="1"/>
</dbReference>
<dbReference type="SUPFAM" id="SSF55729">
    <property type="entry name" value="Acyl-CoA N-acyltransferases (Nat)"/>
    <property type="match status" value="1"/>
</dbReference>
<evidence type="ECO:0000256" key="1">
    <source>
        <dbReference type="ARBA" id="ARBA00022679"/>
    </source>
</evidence>
<comment type="caution">
    <text evidence="4">The sequence shown here is derived from an EMBL/GenBank/DDBJ whole genome shotgun (WGS) entry which is preliminary data.</text>
</comment>
<sequence>MLTIRTSIPSDGSRVMQVWRSAVDATHDFLTAQDHLSIEGEVFAFLPNAPLWLAVDARDYATGFMLLSGSHMEALFVDPAYRGKGIGRTLVRHALSLHITITGSVANGRAAEVG</sequence>
<protein>
    <submittedName>
        <fullName evidence="4">Acetyltransferase</fullName>
    </submittedName>
</protein>
<proteinExistence type="predicted"/>
<dbReference type="EMBL" id="JALBUU010000080">
    <property type="protein sequence ID" value="MCI0756090.1"/>
    <property type="molecule type" value="Genomic_DNA"/>
</dbReference>
<feature type="domain" description="N-acetyltransferase" evidence="3">
    <location>
        <begin position="2"/>
        <end position="114"/>
    </location>
</feature>
<keyword evidence="5" id="KW-1185">Reference proteome</keyword>
<dbReference type="InterPro" id="IPR000182">
    <property type="entry name" value="GNAT_dom"/>
</dbReference>
<dbReference type="PROSITE" id="PS51186">
    <property type="entry name" value="GNAT"/>
    <property type="match status" value="1"/>
</dbReference>
<evidence type="ECO:0000313" key="4">
    <source>
        <dbReference type="EMBL" id="MCI0756090.1"/>
    </source>
</evidence>
<dbReference type="RefSeq" id="WP_241793751.1">
    <property type="nucleotide sequence ID" value="NZ_JALBUU010000080.1"/>
</dbReference>
<dbReference type="Gene3D" id="3.40.630.30">
    <property type="match status" value="1"/>
</dbReference>
<gene>
    <name evidence="4" type="ORF">MON41_20700</name>
</gene>
<evidence type="ECO:0000313" key="5">
    <source>
        <dbReference type="Proteomes" id="UP001201985"/>
    </source>
</evidence>
<keyword evidence="2" id="KW-0012">Acyltransferase</keyword>
<organism evidence="4 5">
    <name type="scientific">Teichococcus vastitatis</name>
    <dbReference type="NCBI Taxonomy" id="2307076"/>
    <lineage>
        <taxon>Bacteria</taxon>
        <taxon>Pseudomonadati</taxon>
        <taxon>Pseudomonadota</taxon>
        <taxon>Alphaproteobacteria</taxon>
        <taxon>Acetobacterales</taxon>
        <taxon>Roseomonadaceae</taxon>
        <taxon>Roseomonas</taxon>
    </lineage>
</organism>
<keyword evidence="1" id="KW-0808">Transferase</keyword>